<keyword evidence="1" id="KW-0808">Transferase</keyword>
<protein>
    <submittedName>
        <fullName evidence="1">Methyltransferase type 12</fullName>
    </submittedName>
</protein>
<dbReference type="Gene3D" id="3.40.50.150">
    <property type="entry name" value="Vaccinia Virus protein VP39"/>
    <property type="match status" value="1"/>
</dbReference>
<name>A0A844WE36_9RHOB</name>
<comment type="caution">
    <text evidence="1">The sequence shown here is derived from an EMBL/GenBank/DDBJ whole genome shotgun (WGS) entry which is preliminary data.</text>
</comment>
<dbReference type="GO" id="GO:0032259">
    <property type="term" value="P:methylation"/>
    <property type="evidence" value="ECO:0007669"/>
    <property type="project" value="UniProtKB-KW"/>
</dbReference>
<dbReference type="AlphaFoldDB" id="A0A844WE36"/>
<gene>
    <name evidence="1" type="ORF">GLS40_03995</name>
</gene>
<dbReference type="SUPFAM" id="SSF53335">
    <property type="entry name" value="S-adenosyl-L-methionine-dependent methyltransferases"/>
    <property type="match status" value="1"/>
</dbReference>
<reference evidence="1 2" key="1">
    <citation type="submission" date="2019-11" db="EMBL/GenBank/DDBJ databases">
        <title>Pseudooceanicola pacifica sp. nov., isolated from deep-sea sediment of the Pacific Ocean.</title>
        <authorList>
            <person name="Lyu L."/>
        </authorList>
    </citation>
    <scope>NUCLEOTIDE SEQUENCE [LARGE SCALE GENOMIC DNA]</scope>
    <source>
        <strain evidence="1 2">216_PA32_1</strain>
    </source>
</reference>
<sequence length="185" mass="19931">MASDFTVFLGEMMRRPTEVSAIAPSSAAVARKMTEGLDSVRGPIVEIGPGTGSFTRMILERGIAPERLTLMEMNPRFCETLCQKFPGVTVLNRPAQDIARIGLTGIGAVISGVPVLARPQIQREILGPAFSVMAPDAVFVQITYSPNAPIPPEVQAELGVSASKRGTVWANLPPARVFEFRRVVQ</sequence>
<dbReference type="GO" id="GO:0008168">
    <property type="term" value="F:methyltransferase activity"/>
    <property type="evidence" value="ECO:0007669"/>
    <property type="project" value="UniProtKB-KW"/>
</dbReference>
<dbReference type="CDD" id="cd02440">
    <property type="entry name" value="AdoMet_MTases"/>
    <property type="match status" value="1"/>
</dbReference>
<dbReference type="EMBL" id="WNXQ01000002">
    <property type="protein sequence ID" value="MWB77179.1"/>
    <property type="molecule type" value="Genomic_DNA"/>
</dbReference>
<dbReference type="InterPro" id="IPR029063">
    <property type="entry name" value="SAM-dependent_MTases_sf"/>
</dbReference>
<dbReference type="Proteomes" id="UP000443843">
    <property type="component" value="Unassembled WGS sequence"/>
</dbReference>
<accession>A0A844WE36</accession>
<organism evidence="1 2">
    <name type="scientific">Pseudooceanicola pacificus</name>
    <dbReference type="NCBI Taxonomy" id="2676438"/>
    <lineage>
        <taxon>Bacteria</taxon>
        <taxon>Pseudomonadati</taxon>
        <taxon>Pseudomonadota</taxon>
        <taxon>Alphaproteobacteria</taxon>
        <taxon>Rhodobacterales</taxon>
        <taxon>Paracoccaceae</taxon>
        <taxon>Pseudooceanicola</taxon>
    </lineage>
</organism>
<keyword evidence="2" id="KW-1185">Reference proteome</keyword>
<evidence type="ECO:0000313" key="1">
    <source>
        <dbReference type="EMBL" id="MWB77179.1"/>
    </source>
</evidence>
<keyword evidence="1" id="KW-0489">Methyltransferase</keyword>
<evidence type="ECO:0000313" key="2">
    <source>
        <dbReference type="Proteomes" id="UP000443843"/>
    </source>
</evidence>
<proteinExistence type="predicted"/>